<evidence type="ECO:0000313" key="2">
    <source>
        <dbReference type="EMBL" id="MES1919515.1"/>
    </source>
</evidence>
<evidence type="ECO:0000313" key="3">
    <source>
        <dbReference type="Proteomes" id="UP001439008"/>
    </source>
</evidence>
<keyword evidence="1" id="KW-0732">Signal</keyword>
<gene>
    <name evidence="2" type="ORF">MHBO_001333</name>
</gene>
<comment type="caution">
    <text evidence="2">The sequence shown here is derived from an EMBL/GenBank/DDBJ whole genome shotgun (WGS) entry which is preliminary data.</text>
</comment>
<sequence>MDYLSILNALLLSITVTLTIIKFALNPEEKSNWEFEKTVKKFEDEIERCIEENLRDEFEDEPVNIRQFVFDGSTPFIFLISEIKRMVSLGTKREKISTEVLSIEDFVFLRKLSSDLTSETYLGKNYLNSTNY</sequence>
<feature type="signal peptide" evidence="1">
    <location>
        <begin position="1"/>
        <end position="19"/>
    </location>
</feature>
<proteinExistence type="predicted"/>
<protein>
    <submittedName>
        <fullName evidence="2">Uncharacterized protein</fullName>
    </submittedName>
</protein>
<evidence type="ECO:0000256" key="1">
    <source>
        <dbReference type="SAM" id="SignalP"/>
    </source>
</evidence>
<feature type="chain" id="PRO_5047536788" evidence="1">
    <location>
        <begin position="20"/>
        <end position="132"/>
    </location>
</feature>
<dbReference type="EMBL" id="JBDODL010000313">
    <property type="protein sequence ID" value="MES1919515.1"/>
    <property type="molecule type" value="Genomic_DNA"/>
</dbReference>
<keyword evidence="3" id="KW-1185">Reference proteome</keyword>
<accession>A0ABV2AIM6</accession>
<reference evidence="2 3" key="1">
    <citation type="journal article" date="2024" name="BMC Biol.">
        <title>Comparative genomics of Ascetosporea gives new insight into the evolutionary basis for animal parasitism in Rhizaria.</title>
        <authorList>
            <person name="Hiltunen Thoren M."/>
            <person name="Onut-Brannstrom I."/>
            <person name="Alfjorden A."/>
            <person name="Peckova H."/>
            <person name="Swords F."/>
            <person name="Hooper C."/>
            <person name="Holzer A.S."/>
            <person name="Bass D."/>
            <person name="Burki F."/>
        </authorList>
    </citation>
    <scope>NUCLEOTIDE SEQUENCE [LARGE SCALE GENOMIC DNA]</scope>
    <source>
        <strain evidence="2">20-A016</strain>
    </source>
</reference>
<name>A0ABV2AIM6_9EUKA</name>
<dbReference type="Proteomes" id="UP001439008">
    <property type="component" value="Unassembled WGS sequence"/>
</dbReference>
<organism evidence="2 3">
    <name type="scientific">Bonamia ostreae</name>
    <dbReference type="NCBI Taxonomy" id="126728"/>
    <lineage>
        <taxon>Eukaryota</taxon>
        <taxon>Sar</taxon>
        <taxon>Rhizaria</taxon>
        <taxon>Endomyxa</taxon>
        <taxon>Ascetosporea</taxon>
        <taxon>Haplosporida</taxon>
        <taxon>Bonamia</taxon>
    </lineage>
</organism>